<comment type="caution">
    <text evidence="2">The sequence shown here is derived from an EMBL/GenBank/DDBJ whole genome shotgun (WGS) entry which is preliminary data.</text>
</comment>
<dbReference type="Pfam" id="PF13814">
    <property type="entry name" value="Replic_Relax"/>
    <property type="match status" value="1"/>
</dbReference>
<dbReference type="AlphaFoldDB" id="A0A537JYM1"/>
<sequence length="307" mass="33155">MIEMAKDPAAALMRLTRRDRALIEVLGEVRYLTAAQIQQVCYPSASADTTRHRLSLLKKRGVLTYLAHRAFEDRRAFWGLSPAGRTAAEAVAAAEQGAPAAAAPRAVAVAALQIEHLIATNQVFCDLCGQHRAGRLGAFRWLGSHHAQVDLEDTRLVPDALILMGTPDGGVWMYCLELDQGTMAPLQLSAKFARYRRFHDIANLRRDEPVWGIRASSWVVFACKDSARAACAAQLAVRAGLERIWAGTAAEVAAGLAASVGPETVIRLGDLPPGLTGGIVPPCMGGALPVDERETRDDRETREEGSQ</sequence>
<feature type="region of interest" description="Disordered" evidence="1">
    <location>
        <begin position="285"/>
        <end position="307"/>
    </location>
</feature>
<name>A0A537JYM1_9BACT</name>
<proteinExistence type="predicted"/>
<dbReference type="InterPro" id="IPR025855">
    <property type="entry name" value="Replic_Relax"/>
</dbReference>
<evidence type="ECO:0000256" key="1">
    <source>
        <dbReference type="SAM" id="MobiDB-lite"/>
    </source>
</evidence>
<reference evidence="2 3" key="1">
    <citation type="journal article" date="2019" name="Nat. Microbiol.">
        <title>Mediterranean grassland soil C-N compound turnover is dependent on rainfall and depth, and is mediated by genomically divergent microorganisms.</title>
        <authorList>
            <person name="Diamond S."/>
            <person name="Andeer P.F."/>
            <person name="Li Z."/>
            <person name="Crits-Christoph A."/>
            <person name="Burstein D."/>
            <person name="Anantharaman K."/>
            <person name="Lane K.R."/>
            <person name="Thomas B.C."/>
            <person name="Pan C."/>
            <person name="Northen T.R."/>
            <person name="Banfield J.F."/>
        </authorList>
    </citation>
    <scope>NUCLEOTIDE SEQUENCE [LARGE SCALE GENOMIC DNA]</scope>
    <source>
        <strain evidence="2">NP_3</strain>
    </source>
</reference>
<accession>A0A537JYM1</accession>
<protein>
    <submittedName>
        <fullName evidence="2">Uncharacterized protein</fullName>
    </submittedName>
</protein>
<dbReference type="Proteomes" id="UP000318509">
    <property type="component" value="Unassembled WGS sequence"/>
</dbReference>
<dbReference type="EMBL" id="VBAK01000137">
    <property type="protein sequence ID" value="TMI88621.1"/>
    <property type="molecule type" value="Genomic_DNA"/>
</dbReference>
<gene>
    <name evidence="2" type="ORF">E6H00_11970</name>
</gene>
<organism evidence="2 3">
    <name type="scientific">Candidatus Segetimicrobium genomatis</name>
    <dbReference type="NCBI Taxonomy" id="2569760"/>
    <lineage>
        <taxon>Bacteria</taxon>
        <taxon>Bacillati</taxon>
        <taxon>Candidatus Sysuimicrobiota</taxon>
        <taxon>Candidatus Sysuimicrobiia</taxon>
        <taxon>Candidatus Sysuimicrobiales</taxon>
        <taxon>Candidatus Segetimicrobiaceae</taxon>
        <taxon>Candidatus Segetimicrobium</taxon>
    </lineage>
</organism>
<evidence type="ECO:0000313" key="2">
    <source>
        <dbReference type="EMBL" id="TMI88621.1"/>
    </source>
</evidence>
<evidence type="ECO:0000313" key="3">
    <source>
        <dbReference type="Proteomes" id="UP000318509"/>
    </source>
</evidence>
<feature type="compositionally biased region" description="Basic and acidic residues" evidence="1">
    <location>
        <begin position="290"/>
        <end position="307"/>
    </location>
</feature>